<dbReference type="AlphaFoldDB" id="A0A3N1GFT5"/>
<feature type="compositionally biased region" description="Low complexity" evidence="1">
    <location>
        <begin position="73"/>
        <end position="125"/>
    </location>
</feature>
<dbReference type="EMBL" id="RJKL01000001">
    <property type="protein sequence ID" value="ROP29104.1"/>
    <property type="molecule type" value="Genomic_DNA"/>
</dbReference>
<evidence type="ECO:0000256" key="1">
    <source>
        <dbReference type="SAM" id="MobiDB-lite"/>
    </source>
</evidence>
<dbReference type="Proteomes" id="UP000271683">
    <property type="component" value="Unassembled WGS sequence"/>
</dbReference>
<name>A0A3N1GFT5_9ACTN</name>
<protein>
    <submittedName>
        <fullName evidence="3">Uncharacterized protein</fullName>
    </submittedName>
</protein>
<feature type="region of interest" description="Disordered" evidence="1">
    <location>
        <begin position="66"/>
        <end position="159"/>
    </location>
</feature>
<keyword evidence="2" id="KW-1133">Transmembrane helix</keyword>
<evidence type="ECO:0000313" key="4">
    <source>
        <dbReference type="Proteomes" id="UP000271683"/>
    </source>
</evidence>
<evidence type="ECO:0000313" key="3">
    <source>
        <dbReference type="EMBL" id="ROP29104.1"/>
    </source>
</evidence>
<keyword evidence="2" id="KW-0812">Transmembrane</keyword>
<comment type="caution">
    <text evidence="3">The sequence shown here is derived from an EMBL/GenBank/DDBJ whole genome shotgun (WGS) entry which is preliminary data.</text>
</comment>
<organism evidence="3 4">
    <name type="scientific">Couchioplanes caeruleus</name>
    <dbReference type="NCBI Taxonomy" id="56438"/>
    <lineage>
        <taxon>Bacteria</taxon>
        <taxon>Bacillati</taxon>
        <taxon>Actinomycetota</taxon>
        <taxon>Actinomycetes</taxon>
        <taxon>Micromonosporales</taxon>
        <taxon>Micromonosporaceae</taxon>
        <taxon>Couchioplanes</taxon>
    </lineage>
</organism>
<feature type="transmembrane region" description="Helical" evidence="2">
    <location>
        <begin position="46"/>
        <end position="67"/>
    </location>
</feature>
<sequence>MSAFERRLRAALDARARSVTAADLSPAVPPTAMPLRRRHPAMRWRLGAVTVGVTIALAAVGVAVFPVGDDGRGPAPNAPHAPAGPGSVEPRPSGSPGPSGVPTSPGPSGVSGSLEPSGPSGSPGPSGLPDPPPLTGQPTPSVGGFVTGDPENVSPTTSP</sequence>
<reference evidence="3 4" key="1">
    <citation type="submission" date="2018-11" db="EMBL/GenBank/DDBJ databases">
        <title>Sequencing the genomes of 1000 actinobacteria strains.</title>
        <authorList>
            <person name="Klenk H.-P."/>
        </authorList>
    </citation>
    <scope>NUCLEOTIDE SEQUENCE [LARGE SCALE GENOMIC DNA]</scope>
    <source>
        <strain evidence="3 4">DSM 43634</strain>
    </source>
</reference>
<keyword evidence="2" id="KW-0472">Membrane</keyword>
<proteinExistence type="predicted"/>
<feature type="compositionally biased region" description="Pro residues" evidence="1">
    <location>
        <begin position="126"/>
        <end position="135"/>
    </location>
</feature>
<gene>
    <name evidence="3" type="ORF">EDD30_1888</name>
</gene>
<accession>A0A3N1GFT5</accession>
<evidence type="ECO:0000256" key="2">
    <source>
        <dbReference type="SAM" id="Phobius"/>
    </source>
</evidence>